<comment type="caution">
    <text evidence="2">The sequence shown here is derived from an EMBL/GenBank/DDBJ whole genome shotgun (WGS) entry which is preliminary data.</text>
</comment>
<dbReference type="EMBL" id="CACRXK020002264">
    <property type="protein sequence ID" value="CAB3993457.1"/>
    <property type="molecule type" value="Genomic_DNA"/>
</dbReference>
<dbReference type="GO" id="GO:0003824">
    <property type="term" value="F:catalytic activity"/>
    <property type="evidence" value="ECO:0007669"/>
    <property type="project" value="UniProtKB-KW"/>
</dbReference>
<dbReference type="InterPro" id="IPR050951">
    <property type="entry name" value="Retrovirus_Pol_polyprotein"/>
</dbReference>
<proteinExistence type="predicted"/>
<dbReference type="Pfam" id="PF17919">
    <property type="entry name" value="RT_RNaseH_2"/>
    <property type="match status" value="1"/>
</dbReference>
<dbReference type="InterPro" id="IPR043502">
    <property type="entry name" value="DNA/RNA_pol_sf"/>
</dbReference>
<reference evidence="2" key="1">
    <citation type="submission" date="2020-04" db="EMBL/GenBank/DDBJ databases">
        <authorList>
            <person name="Alioto T."/>
            <person name="Alioto T."/>
            <person name="Gomez Garrido J."/>
        </authorList>
    </citation>
    <scope>NUCLEOTIDE SEQUENCE</scope>
    <source>
        <strain evidence="2">A484AB</strain>
    </source>
</reference>
<keyword evidence="3" id="KW-1185">Reference proteome</keyword>
<sequence length="180" mass="20144">MLASTGSTKKTNNTPLQCSKPATSAFQKIKNALADFTLLSHPKSDAELCLMTDASDVALGAVLQQRVNNVWQPLGFFSKRLQPAETRYSTFGRKLLAVYLSIRHFRHHLEARQFSVLTDHKPLTYAIHNSLNRHSPREIRHLDFISQFTTDLRHVSGNTNPVADALSRIATLTPSSTVDF</sequence>
<dbReference type="PANTHER" id="PTHR37984:SF5">
    <property type="entry name" value="PROTEIN NYNRIN-LIKE"/>
    <property type="match status" value="1"/>
</dbReference>
<gene>
    <name evidence="2" type="ORF">PACLA_8A008988</name>
</gene>
<evidence type="ECO:0000313" key="3">
    <source>
        <dbReference type="Proteomes" id="UP001152795"/>
    </source>
</evidence>
<dbReference type="Proteomes" id="UP001152795">
    <property type="component" value="Unassembled WGS sequence"/>
</dbReference>
<dbReference type="FunFam" id="3.10.20.370:FF:000001">
    <property type="entry name" value="Retrovirus-related Pol polyprotein from transposon 17.6-like protein"/>
    <property type="match status" value="1"/>
</dbReference>
<dbReference type="InterPro" id="IPR041577">
    <property type="entry name" value="RT_RNaseH_2"/>
</dbReference>
<evidence type="ECO:0000256" key="1">
    <source>
        <dbReference type="ARBA" id="ARBA00023268"/>
    </source>
</evidence>
<dbReference type="OrthoDB" id="6254850at2759"/>
<keyword evidence="1" id="KW-0511">Multifunctional enzyme</keyword>
<dbReference type="Gene3D" id="3.10.20.370">
    <property type="match status" value="1"/>
</dbReference>
<accession>A0A7D9DT60</accession>
<dbReference type="PANTHER" id="PTHR37984">
    <property type="entry name" value="PROTEIN CBG26694"/>
    <property type="match status" value="1"/>
</dbReference>
<dbReference type="AlphaFoldDB" id="A0A7D9DT60"/>
<name>A0A7D9DT60_PARCT</name>
<dbReference type="SUPFAM" id="SSF56672">
    <property type="entry name" value="DNA/RNA polymerases"/>
    <property type="match status" value="1"/>
</dbReference>
<protein>
    <submittedName>
        <fullName evidence="2">Gag-pol poly</fullName>
    </submittedName>
</protein>
<dbReference type="CDD" id="cd09274">
    <property type="entry name" value="RNase_HI_RT_Ty3"/>
    <property type="match status" value="1"/>
</dbReference>
<organism evidence="2 3">
    <name type="scientific">Paramuricea clavata</name>
    <name type="common">Red gorgonian</name>
    <name type="synonym">Violescent sea-whip</name>
    <dbReference type="NCBI Taxonomy" id="317549"/>
    <lineage>
        <taxon>Eukaryota</taxon>
        <taxon>Metazoa</taxon>
        <taxon>Cnidaria</taxon>
        <taxon>Anthozoa</taxon>
        <taxon>Octocorallia</taxon>
        <taxon>Malacalcyonacea</taxon>
        <taxon>Plexauridae</taxon>
        <taxon>Paramuricea</taxon>
    </lineage>
</organism>
<evidence type="ECO:0000313" key="2">
    <source>
        <dbReference type="EMBL" id="CAB3993457.1"/>
    </source>
</evidence>